<name>A0A6J7HSA0_9ZZZZ</name>
<organism evidence="1">
    <name type="scientific">freshwater metagenome</name>
    <dbReference type="NCBI Taxonomy" id="449393"/>
    <lineage>
        <taxon>unclassified sequences</taxon>
        <taxon>metagenomes</taxon>
        <taxon>ecological metagenomes</taxon>
    </lineage>
</organism>
<sequence length="69" mass="7250">MGAQAALPFALLDQISLIGTPARVADRLQAYHEVGVTNLTFTAVGNTIDERIASVRTMAEVLDMSGCAS</sequence>
<dbReference type="SUPFAM" id="SSF51679">
    <property type="entry name" value="Bacterial luciferase-like"/>
    <property type="match status" value="1"/>
</dbReference>
<proteinExistence type="predicted"/>
<reference evidence="1" key="1">
    <citation type="submission" date="2020-05" db="EMBL/GenBank/DDBJ databases">
        <authorList>
            <person name="Chiriac C."/>
            <person name="Salcher M."/>
            <person name="Ghai R."/>
            <person name="Kavagutti S V."/>
        </authorList>
    </citation>
    <scope>NUCLEOTIDE SEQUENCE</scope>
</reference>
<evidence type="ECO:0000313" key="1">
    <source>
        <dbReference type="EMBL" id="CAB4921266.1"/>
    </source>
</evidence>
<dbReference type="InterPro" id="IPR036661">
    <property type="entry name" value="Luciferase-like_sf"/>
</dbReference>
<dbReference type="Gene3D" id="3.20.20.30">
    <property type="entry name" value="Luciferase-like domain"/>
    <property type="match status" value="1"/>
</dbReference>
<dbReference type="AlphaFoldDB" id="A0A6J7HSA0"/>
<dbReference type="EMBL" id="CAFBMO010000122">
    <property type="protein sequence ID" value="CAB4921266.1"/>
    <property type="molecule type" value="Genomic_DNA"/>
</dbReference>
<accession>A0A6J7HSA0</accession>
<dbReference type="GO" id="GO:0016705">
    <property type="term" value="F:oxidoreductase activity, acting on paired donors, with incorporation or reduction of molecular oxygen"/>
    <property type="evidence" value="ECO:0007669"/>
    <property type="project" value="InterPro"/>
</dbReference>
<protein>
    <submittedName>
        <fullName evidence="1">Unannotated protein</fullName>
    </submittedName>
</protein>
<gene>
    <name evidence="1" type="ORF">UFOPK3576_01678</name>
</gene>